<evidence type="ECO:0000313" key="2">
    <source>
        <dbReference type="EMBL" id="MET3693750.1"/>
    </source>
</evidence>
<evidence type="ECO:0000256" key="1">
    <source>
        <dbReference type="SAM" id="SignalP"/>
    </source>
</evidence>
<feature type="signal peptide" evidence="1">
    <location>
        <begin position="1"/>
        <end position="24"/>
    </location>
</feature>
<protein>
    <recommendedName>
        <fullName evidence="4">Large exoprotein involved in heme utilization or adhesion</fullName>
    </recommendedName>
</protein>
<reference evidence="2 3" key="1">
    <citation type="submission" date="2024-06" db="EMBL/GenBank/DDBJ databases">
        <title>Genomic Encyclopedia of Type Strains, Phase IV (KMG-IV): sequencing the most valuable type-strain genomes for metagenomic binning, comparative biology and taxonomic classification.</title>
        <authorList>
            <person name="Goeker M."/>
        </authorList>
    </citation>
    <scope>NUCLEOTIDE SEQUENCE [LARGE SCALE GENOMIC DNA]</scope>
    <source>
        <strain evidence="2 3">DSM 21331</strain>
    </source>
</reference>
<name>A0ABV2LAK9_9HYPH</name>
<sequence>MSPVSKCIVLALAVASSPLGPAHAGTAFDGDWSVAATVDNGSCTGPYRYPIVIRDGAVDEASGSAADASGRVAKNGRIVGSIRRGLANIAVEGRLRTSAGTGRWTQTGPIACAGRWTAKRSG</sequence>
<dbReference type="EMBL" id="JBEPMM010000009">
    <property type="protein sequence ID" value="MET3693750.1"/>
    <property type="molecule type" value="Genomic_DNA"/>
</dbReference>
<proteinExistence type="predicted"/>
<comment type="caution">
    <text evidence="2">The sequence shown here is derived from an EMBL/GenBank/DDBJ whole genome shotgun (WGS) entry which is preliminary data.</text>
</comment>
<dbReference type="RefSeq" id="WP_238281990.1">
    <property type="nucleotide sequence ID" value="NZ_BPQL01000147.1"/>
</dbReference>
<organism evidence="2 3">
    <name type="scientific">Methylobacterium goesingense</name>
    <dbReference type="NCBI Taxonomy" id="243690"/>
    <lineage>
        <taxon>Bacteria</taxon>
        <taxon>Pseudomonadati</taxon>
        <taxon>Pseudomonadota</taxon>
        <taxon>Alphaproteobacteria</taxon>
        <taxon>Hyphomicrobiales</taxon>
        <taxon>Methylobacteriaceae</taxon>
        <taxon>Methylobacterium</taxon>
    </lineage>
</organism>
<evidence type="ECO:0008006" key="4">
    <source>
        <dbReference type="Google" id="ProtNLM"/>
    </source>
</evidence>
<feature type="chain" id="PRO_5046907974" description="Large exoprotein involved in heme utilization or adhesion" evidence="1">
    <location>
        <begin position="25"/>
        <end position="122"/>
    </location>
</feature>
<keyword evidence="1" id="KW-0732">Signal</keyword>
<evidence type="ECO:0000313" key="3">
    <source>
        <dbReference type="Proteomes" id="UP001549145"/>
    </source>
</evidence>
<dbReference type="Proteomes" id="UP001549145">
    <property type="component" value="Unassembled WGS sequence"/>
</dbReference>
<keyword evidence="3" id="KW-1185">Reference proteome</keyword>
<accession>A0ABV2LAK9</accession>
<gene>
    <name evidence="2" type="ORF">ABID43_003301</name>
</gene>